<reference evidence="5" key="1">
    <citation type="submission" date="2009-07" db="EMBL/GenBank/DDBJ databases">
        <authorList>
            <person name="Weinstock G."/>
            <person name="Sodergren E."/>
            <person name="Clifton S."/>
            <person name="Fulton L."/>
            <person name="Fulton B."/>
            <person name="Courtney L."/>
            <person name="Fronick C."/>
            <person name="Harrison M."/>
            <person name="Strong C."/>
            <person name="Farmer C."/>
            <person name="Delahaunty K."/>
            <person name="Markovic C."/>
            <person name="Hall O."/>
            <person name="Minx P."/>
            <person name="Tomlinson C."/>
            <person name="Mitreva M."/>
            <person name="Nelson J."/>
            <person name="Hou S."/>
            <person name="Wollam A."/>
            <person name="Pepin K.H."/>
            <person name="Johnson M."/>
            <person name="Bhonagiri V."/>
            <person name="Nash W.E."/>
            <person name="Warren W."/>
            <person name="Chinwalla A."/>
            <person name="Mardis E.R."/>
            <person name="Wilson R.K."/>
        </authorList>
    </citation>
    <scope>NUCLEOTIDE SEQUENCE [LARGE SCALE GENOMIC DNA]</scope>
    <source>
        <strain evidence="5">DSM 14469</strain>
    </source>
</reference>
<dbReference type="GO" id="GO:0003700">
    <property type="term" value="F:DNA-binding transcription factor activity"/>
    <property type="evidence" value="ECO:0007669"/>
    <property type="project" value="InterPro"/>
</dbReference>
<evidence type="ECO:0000313" key="6">
    <source>
        <dbReference type="Proteomes" id="UP000005561"/>
    </source>
</evidence>
<dbReference type="PROSITE" id="PS50995">
    <property type="entry name" value="HTH_MARR_2"/>
    <property type="match status" value="1"/>
</dbReference>
<dbReference type="InterPro" id="IPR000835">
    <property type="entry name" value="HTH_MarR-typ"/>
</dbReference>
<keyword evidence="6" id="KW-1185">Reference proteome</keyword>
<dbReference type="GO" id="GO:0003677">
    <property type="term" value="F:DNA binding"/>
    <property type="evidence" value="ECO:0007669"/>
    <property type="project" value="UniProtKB-KW"/>
</dbReference>
<dbReference type="SUPFAM" id="SSF46785">
    <property type="entry name" value="Winged helix' DNA-binding domain"/>
    <property type="match status" value="1"/>
</dbReference>
<dbReference type="Proteomes" id="UP000005561">
    <property type="component" value="Unassembled WGS sequence"/>
</dbReference>
<dbReference type="OrthoDB" id="3232829at2"/>
<dbReference type="PRINTS" id="PR00598">
    <property type="entry name" value="HTHMARR"/>
</dbReference>
<dbReference type="AlphaFoldDB" id="C6LLT7"/>
<dbReference type="eggNOG" id="COG1846">
    <property type="taxonomic scope" value="Bacteria"/>
</dbReference>
<keyword evidence="3" id="KW-0804">Transcription</keyword>
<sequence length="151" mass="17459">MEENHAWQILAQYNSIFRESDQIYRTAAKSFGLSDCAFWILYSLREASTPLTQSDICNQIYLPKQTVNSALKKLEADGIIVMEEMTDRRSKRLALTQKGQTLAARTADRVLAAEHDAFLGLSAQEQEEFIRLFRKYTDILKQNMTFQKEEL</sequence>
<dbReference type="SMART" id="SM00347">
    <property type="entry name" value="HTH_MARR"/>
    <property type="match status" value="1"/>
</dbReference>
<dbReference type="InterPro" id="IPR036390">
    <property type="entry name" value="WH_DNA-bd_sf"/>
</dbReference>
<proteinExistence type="predicted"/>
<evidence type="ECO:0000256" key="2">
    <source>
        <dbReference type="ARBA" id="ARBA00023125"/>
    </source>
</evidence>
<gene>
    <name evidence="5" type="ORF">BRYFOR_09636</name>
</gene>
<dbReference type="Pfam" id="PF12802">
    <property type="entry name" value="MarR_2"/>
    <property type="match status" value="1"/>
</dbReference>
<dbReference type="RefSeq" id="WP_006864389.1">
    <property type="nucleotide sequence ID" value="NZ_ACCL02000033.1"/>
</dbReference>
<dbReference type="EMBL" id="ACCL02000033">
    <property type="protein sequence ID" value="EET58407.1"/>
    <property type="molecule type" value="Genomic_DNA"/>
</dbReference>
<organism evidence="5 6">
    <name type="scientific">Marvinbryantia formatexigens DSM 14469</name>
    <dbReference type="NCBI Taxonomy" id="478749"/>
    <lineage>
        <taxon>Bacteria</taxon>
        <taxon>Bacillati</taxon>
        <taxon>Bacillota</taxon>
        <taxon>Clostridia</taxon>
        <taxon>Lachnospirales</taxon>
        <taxon>Lachnospiraceae</taxon>
        <taxon>Marvinbryantia</taxon>
    </lineage>
</organism>
<keyword evidence="2" id="KW-0238">DNA-binding</keyword>
<protein>
    <submittedName>
        <fullName evidence="5">Transcriptional regulator, MarR family</fullName>
    </submittedName>
</protein>
<dbReference type="InterPro" id="IPR036388">
    <property type="entry name" value="WH-like_DNA-bd_sf"/>
</dbReference>
<dbReference type="STRING" id="168384.SAMN05660368_04090"/>
<comment type="caution">
    <text evidence="5">The sequence shown here is derived from an EMBL/GenBank/DDBJ whole genome shotgun (WGS) entry which is preliminary data.</text>
</comment>
<evidence type="ECO:0000256" key="3">
    <source>
        <dbReference type="ARBA" id="ARBA00023163"/>
    </source>
</evidence>
<evidence type="ECO:0000259" key="4">
    <source>
        <dbReference type="PROSITE" id="PS50995"/>
    </source>
</evidence>
<dbReference type="PANTHER" id="PTHR42756:SF1">
    <property type="entry name" value="TRANSCRIPTIONAL REPRESSOR OF EMRAB OPERON"/>
    <property type="match status" value="1"/>
</dbReference>
<accession>C6LLT7</accession>
<keyword evidence="1" id="KW-0805">Transcription regulation</keyword>
<feature type="domain" description="HTH marR-type" evidence="4">
    <location>
        <begin position="3"/>
        <end position="138"/>
    </location>
</feature>
<dbReference type="Gene3D" id="1.10.10.10">
    <property type="entry name" value="Winged helix-like DNA-binding domain superfamily/Winged helix DNA-binding domain"/>
    <property type="match status" value="1"/>
</dbReference>
<dbReference type="PANTHER" id="PTHR42756">
    <property type="entry name" value="TRANSCRIPTIONAL REGULATOR, MARR"/>
    <property type="match status" value="1"/>
</dbReference>
<evidence type="ECO:0000313" key="5">
    <source>
        <dbReference type="EMBL" id="EET58407.1"/>
    </source>
</evidence>
<name>C6LLT7_9FIRM</name>
<evidence type="ECO:0000256" key="1">
    <source>
        <dbReference type="ARBA" id="ARBA00023015"/>
    </source>
</evidence>